<proteinExistence type="predicted"/>
<dbReference type="InterPro" id="IPR044974">
    <property type="entry name" value="Disease_R_plants"/>
</dbReference>
<dbReference type="PANTHER" id="PTHR11017:SF570">
    <property type="entry name" value="DISEASE RESISTANCE PROTEIN (TIR-NBS CLASS)-RELATED"/>
    <property type="match status" value="1"/>
</dbReference>
<dbReference type="KEGG" id="jre:118344017"/>
<dbReference type="InterPro" id="IPR032675">
    <property type="entry name" value="LRR_dom_sf"/>
</dbReference>
<dbReference type="Gene3D" id="3.80.10.10">
    <property type="entry name" value="Ribonuclease Inhibitor"/>
    <property type="match status" value="1"/>
</dbReference>
<feature type="domain" description="Disease resistance protein Roq1-like winged-helix" evidence="2">
    <location>
        <begin position="91"/>
        <end position="159"/>
    </location>
</feature>
<evidence type="ECO:0000313" key="4">
    <source>
        <dbReference type="RefSeq" id="XP_035539644.1"/>
    </source>
</evidence>
<dbReference type="InterPro" id="IPR058192">
    <property type="entry name" value="WHD_ROQ1-like"/>
</dbReference>
<dbReference type="PRINTS" id="PR00364">
    <property type="entry name" value="DISEASERSIST"/>
</dbReference>
<dbReference type="PANTHER" id="PTHR11017">
    <property type="entry name" value="LEUCINE-RICH REPEAT-CONTAINING PROTEIN"/>
    <property type="match status" value="1"/>
</dbReference>
<organism evidence="3 4">
    <name type="scientific">Juglans regia</name>
    <name type="common">English walnut</name>
    <dbReference type="NCBI Taxonomy" id="51240"/>
    <lineage>
        <taxon>Eukaryota</taxon>
        <taxon>Viridiplantae</taxon>
        <taxon>Streptophyta</taxon>
        <taxon>Embryophyta</taxon>
        <taxon>Tracheophyta</taxon>
        <taxon>Spermatophyta</taxon>
        <taxon>Magnoliopsida</taxon>
        <taxon>eudicotyledons</taxon>
        <taxon>Gunneridae</taxon>
        <taxon>Pentapetalae</taxon>
        <taxon>rosids</taxon>
        <taxon>fabids</taxon>
        <taxon>Fagales</taxon>
        <taxon>Juglandaceae</taxon>
        <taxon>Juglans</taxon>
    </lineage>
</organism>
<sequence length="355" mass="40931">MKEMDHDEALQLFTQHAFKSDKPIDDFEDLKEDALHYAGGLPLTLKVVGSNLYGENRKYWKSALEKYKRIPEENIQEKLKISYDGLDDFTKKIFLDIACFFKGDEKEYVTKILGGCGFFPDDGIKKLIDKCLITIGEYDRLMMHDLLEDMGKEIVRQDSPEEPGKRSRLYFHEDVHEVLEKDKGTKHIEGILINLPWGHRKIRLGSEVFAKLERLKILIVRRCDESFCGRLNYLSNELRVLDWPNCSLEFLPTSFHGEKLIVFDISGSNIRDLGRGLQSKASIFIFNIMSICLTFKNLTNIDFRDCGDLTNISDLSSCSNLEKLILYGCKSLVEIHDSVGFLDKLVELRWKDVPA</sequence>
<dbReference type="InterPro" id="IPR027417">
    <property type="entry name" value="P-loop_NTPase"/>
</dbReference>
<dbReference type="OrthoDB" id="1095810at2759"/>
<dbReference type="InterPro" id="IPR042197">
    <property type="entry name" value="Apaf_helical"/>
</dbReference>
<dbReference type="GO" id="GO:0006952">
    <property type="term" value="P:defense response"/>
    <property type="evidence" value="ECO:0007669"/>
    <property type="project" value="InterPro"/>
</dbReference>
<dbReference type="RefSeq" id="XP_035539644.1">
    <property type="nucleotide sequence ID" value="XM_035683751.1"/>
</dbReference>
<protein>
    <submittedName>
        <fullName evidence="4">Disease resistance protein RUN1-like</fullName>
    </submittedName>
</protein>
<dbReference type="Gene3D" id="1.10.8.430">
    <property type="entry name" value="Helical domain of apoptotic protease-activating factors"/>
    <property type="match status" value="1"/>
</dbReference>
<dbReference type="FunFam" id="1.10.8.430:FF:000002">
    <property type="entry name" value="Disease resistance protein (TIR-NBS-LRR class)"/>
    <property type="match status" value="1"/>
</dbReference>
<keyword evidence="1" id="KW-0677">Repeat</keyword>
<dbReference type="InParanoid" id="A0A6P9DWL2"/>
<evidence type="ECO:0000256" key="1">
    <source>
        <dbReference type="ARBA" id="ARBA00022737"/>
    </source>
</evidence>
<reference evidence="4" key="1">
    <citation type="submission" date="2025-08" db="UniProtKB">
        <authorList>
            <consortium name="RefSeq"/>
        </authorList>
    </citation>
    <scope>IDENTIFICATION</scope>
    <source>
        <tissue evidence="4">Leaves</tissue>
    </source>
</reference>
<dbReference type="Pfam" id="PF23282">
    <property type="entry name" value="WHD_ROQ1"/>
    <property type="match status" value="1"/>
</dbReference>
<dbReference type="AlphaFoldDB" id="A0A6P9DWL2"/>
<keyword evidence="3" id="KW-1185">Reference proteome</keyword>
<accession>A0A6P9DWL2</accession>
<dbReference type="Proteomes" id="UP000235220">
    <property type="component" value="Chromosome 12"/>
</dbReference>
<name>A0A6P9DWL2_JUGRE</name>
<evidence type="ECO:0000313" key="3">
    <source>
        <dbReference type="Proteomes" id="UP000235220"/>
    </source>
</evidence>
<dbReference type="SUPFAM" id="SSF52540">
    <property type="entry name" value="P-loop containing nucleoside triphosphate hydrolases"/>
    <property type="match status" value="1"/>
</dbReference>
<dbReference type="GeneID" id="118344017"/>
<dbReference type="SUPFAM" id="SSF52058">
    <property type="entry name" value="L domain-like"/>
    <property type="match status" value="1"/>
</dbReference>
<gene>
    <name evidence="4" type="primary">LOC118344017</name>
</gene>
<evidence type="ECO:0000259" key="2">
    <source>
        <dbReference type="Pfam" id="PF23282"/>
    </source>
</evidence>